<dbReference type="Pfam" id="PF06406">
    <property type="entry name" value="StbA_N"/>
    <property type="match status" value="1"/>
</dbReference>
<proteinExistence type="predicted"/>
<dbReference type="AlphaFoldDB" id="A0A944QUG5"/>
<dbReference type="Pfam" id="PF21522">
    <property type="entry name" value="MreB-like_C"/>
    <property type="match status" value="1"/>
</dbReference>
<feature type="domain" description="Plasmid segregation protein ParM/StbA N-terminal" evidence="1">
    <location>
        <begin position="49"/>
        <end position="156"/>
    </location>
</feature>
<dbReference type="InterPro" id="IPR043129">
    <property type="entry name" value="ATPase_NBD"/>
</dbReference>
<dbReference type="EMBL" id="JAHHGM010000005">
    <property type="protein sequence ID" value="MBT2988850.1"/>
    <property type="molecule type" value="Genomic_DNA"/>
</dbReference>
<evidence type="ECO:0000259" key="1">
    <source>
        <dbReference type="Pfam" id="PF06406"/>
    </source>
</evidence>
<evidence type="ECO:0000313" key="4">
    <source>
        <dbReference type="Proteomes" id="UP000770889"/>
    </source>
</evidence>
<accession>A0A944QUG5</accession>
<reference evidence="3 4" key="1">
    <citation type="submission" date="2021-05" db="EMBL/GenBank/DDBJ databases">
        <title>Genetic and Functional Diversity in Clade A Lucinid endosymbionts from the Bahamas.</title>
        <authorList>
            <person name="Giani N.M."/>
            <person name="Engel A.S."/>
            <person name="Campbell B.J."/>
        </authorList>
    </citation>
    <scope>NUCLEOTIDE SEQUENCE [LARGE SCALE GENOMIC DNA]</scope>
    <source>
        <strain evidence="3">LUC16012Gg_MoonRockCtena</strain>
    </source>
</reference>
<organism evidence="3 4">
    <name type="scientific">Candidatus Thiodiazotropha taylori</name>
    <dbReference type="NCBI Taxonomy" id="2792791"/>
    <lineage>
        <taxon>Bacteria</taxon>
        <taxon>Pseudomonadati</taxon>
        <taxon>Pseudomonadota</taxon>
        <taxon>Gammaproteobacteria</taxon>
        <taxon>Chromatiales</taxon>
        <taxon>Sedimenticolaceae</taxon>
        <taxon>Candidatus Thiodiazotropha</taxon>
    </lineage>
</organism>
<protein>
    <submittedName>
        <fullName evidence="3">ParM/StbA family protein</fullName>
    </submittedName>
</protein>
<sequence>MNPVPVGLDDGYAFTKVALPDGRLIAIPSRARVGQSEVTWINGAEQRIFEYQTEDAVYSVGAVDGAPTHFDGYPWSGLNRAIVQHALQQAGLAGRTIHAVSGLPVSTFYRTGGEHRQETIARKRDSLKQVTQPMSNALPAGIAFHEVIPEALAAWYDHVIVEADEGVTLDADRVSVPIAIVDIGGRTTDYVVVKDQGILHASSGSLQCGMLNVKQGVSNGIQARFDLESLSEQLVSQAVEKGVVRLHGKDHDVADLVGAAKREVVERIHAETRRQLGLGVELDRVLFVGGGTVALAEHIADWFPHQAIAEHPAFANARGMLKYLRYVCEASDAA</sequence>
<gene>
    <name evidence="3" type="ORF">KME65_07775</name>
</gene>
<comment type="caution">
    <text evidence="3">The sequence shown here is derived from an EMBL/GenBank/DDBJ whole genome shotgun (WGS) entry which is preliminary data.</text>
</comment>
<dbReference type="CDD" id="cd24022">
    <property type="entry name" value="ASKHA_NBD_ParM_R1-like"/>
    <property type="match status" value="1"/>
</dbReference>
<evidence type="ECO:0000313" key="3">
    <source>
        <dbReference type="EMBL" id="MBT2988850.1"/>
    </source>
</evidence>
<name>A0A944QUG5_9GAMM</name>
<dbReference type="InterPro" id="IPR049067">
    <property type="entry name" value="MreB-like_C"/>
</dbReference>
<dbReference type="InterPro" id="IPR056367">
    <property type="entry name" value="ASKHA_NBD_ParM_R1-like"/>
</dbReference>
<feature type="domain" description="Actin homologue MreB-like C-terminal" evidence="2">
    <location>
        <begin position="180"/>
        <end position="300"/>
    </location>
</feature>
<dbReference type="InterPro" id="IPR009440">
    <property type="entry name" value="ParM/StbA_N"/>
</dbReference>
<evidence type="ECO:0000259" key="2">
    <source>
        <dbReference type="Pfam" id="PF21522"/>
    </source>
</evidence>
<dbReference type="SUPFAM" id="SSF53067">
    <property type="entry name" value="Actin-like ATPase domain"/>
    <property type="match status" value="2"/>
</dbReference>
<dbReference type="Proteomes" id="UP000770889">
    <property type="component" value="Unassembled WGS sequence"/>
</dbReference>
<dbReference type="Gene3D" id="3.30.420.40">
    <property type="match status" value="2"/>
</dbReference>